<feature type="transmembrane region" description="Helical" evidence="1">
    <location>
        <begin position="161"/>
        <end position="186"/>
    </location>
</feature>
<dbReference type="PANTHER" id="PTHR45138">
    <property type="entry name" value="REGULATORY COMPONENTS OF SENSORY TRANSDUCTION SYSTEM"/>
    <property type="match status" value="1"/>
</dbReference>
<evidence type="ECO:0000256" key="1">
    <source>
        <dbReference type="SAM" id="Phobius"/>
    </source>
</evidence>
<dbReference type="InterPro" id="IPR000160">
    <property type="entry name" value="GGDEF_dom"/>
</dbReference>
<keyword evidence="4" id="KW-1185">Reference proteome</keyword>
<dbReference type="InterPro" id="IPR043128">
    <property type="entry name" value="Rev_trsase/Diguanyl_cyclase"/>
</dbReference>
<dbReference type="NCBIfam" id="TIGR00254">
    <property type="entry name" value="GGDEF"/>
    <property type="match status" value="1"/>
</dbReference>
<organism evidence="3 4">
    <name type="scientific">Mycolicibacterium bacteremicum</name>
    <name type="common">Mycobacterium bacteremicum</name>
    <dbReference type="NCBI Taxonomy" id="564198"/>
    <lineage>
        <taxon>Bacteria</taxon>
        <taxon>Bacillati</taxon>
        <taxon>Actinomycetota</taxon>
        <taxon>Actinomycetes</taxon>
        <taxon>Mycobacteriales</taxon>
        <taxon>Mycobacteriaceae</taxon>
        <taxon>Mycolicibacterium</taxon>
    </lineage>
</organism>
<dbReference type="GO" id="GO:0052621">
    <property type="term" value="F:diguanylate cyclase activity"/>
    <property type="evidence" value="ECO:0007669"/>
    <property type="project" value="TreeGrafter"/>
</dbReference>
<protein>
    <submittedName>
        <fullName evidence="3">GGDEF domain-containing protein</fullName>
    </submittedName>
</protein>
<dbReference type="GO" id="GO:0043709">
    <property type="term" value="P:cell adhesion involved in single-species biofilm formation"/>
    <property type="evidence" value="ECO:0007669"/>
    <property type="project" value="TreeGrafter"/>
</dbReference>
<dbReference type="OrthoDB" id="23692at2"/>
<dbReference type="GO" id="GO:0005886">
    <property type="term" value="C:plasma membrane"/>
    <property type="evidence" value="ECO:0007669"/>
    <property type="project" value="TreeGrafter"/>
</dbReference>
<evidence type="ECO:0000313" key="3">
    <source>
        <dbReference type="EMBL" id="ORA03982.1"/>
    </source>
</evidence>
<sequence>MSERDHSWWRQDDQFHWFSAYLHDRGLDRQWRLATFAFTVVFAAVPAVMLASPFGPGTAVARGVAVGVALSGVAAGSVWLIGWPTRTRSLIFHAVCSASIATGCLTLSTAYGGLMGCAMFTAIGGLLAYFHALVHVLANFVVASTCAAISAVRLFTDTGDAALVGASLLVVLGLNLGVPFGIHALVHSLHSDLRFADRDPLTGLLNRRAFANSVHEMVLQRRGAPLPLQVTMIDVDGFKRLNDTRGHAAGDQALVAIAAVLRQQCGPDAAVARLGGEEFVIAEVAPAPEHALLAERIRAGIAVLPDRITASLGTCDAVLDTRAECDFAAVLDHVIAVADTAMYRSKRAGGNRVHVSAWRARSDARSTSP</sequence>
<dbReference type="Pfam" id="PF00990">
    <property type="entry name" value="GGDEF"/>
    <property type="match status" value="1"/>
</dbReference>
<dbReference type="RefSeq" id="WP_083059696.1">
    <property type="nucleotide sequence ID" value="NZ_JACKVM010000014.1"/>
</dbReference>
<feature type="domain" description="GGDEF" evidence="2">
    <location>
        <begin position="226"/>
        <end position="358"/>
    </location>
</feature>
<dbReference type="CDD" id="cd01949">
    <property type="entry name" value="GGDEF"/>
    <property type="match status" value="1"/>
</dbReference>
<feature type="transmembrane region" description="Helical" evidence="1">
    <location>
        <begin position="33"/>
        <end position="54"/>
    </location>
</feature>
<dbReference type="Gene3D" id="3.30.70.270">
    <property type="match status" value="1"/>
</dbReference>
<name>A0A1W9YVK9_MYCBA</name>
<dbReference type="AlphaFoldDB" id="A0A1W9YVK9"/>
<accession>A0A1W9YVK9</accession>
<dbReference type="EMBL" id="MVHJ01000012">
    <property type="protein sequence ID" value="ORA03982.1"/>
    <property type="molecule type" value="Genomic_DNA"/>
</dbReference>
<gene>
    <name evidence="3" type="ORF">BST17_15935</name>
</gene>
<feature type="transmembrane region" description="Helical" evidence="1">
    <location>
        <begin position="60"/>
        <end position="83"/>
    </location>
</feature>
<evidence type="ECO:0000313" key="4">
    <source>
        <dbReference type="Proteomes" id="UP000192366"/>
    </source>
</evidence>
<keyword evidence="1" id="KW-0812">Transmembrane</keyword>
<dbReference type="Proteomes" id="UP000192366">
    <property type="component" value="Unassembled WGS sequence"/>
</dbReference>
<reference evidence="3 4" key="1">
    <citation type="submission" date="2017-02" db="EMBL/GenBank/DDBJ databases">
        <title>The new phylogeny of genus Mycobacterium.</title>
        <authorList>
            <person name="Tortoli E."/>
            <person name="Trovato A."/>
            <person name="Cirillo D.M."/>
        </authorList>
    </citation>
    <scope>NUCLEOTIDE SEQUENCE [LARGE SCALE GENOMIC DNA]</scope>
    <source>
        <strain evidence="3 4">DSM 45578</strain>
    </source>
</reference>
<proteinExistence type="predicted"/>
<keyword evidence="1" id="KW-1133">Transmembrane helix</keyword>
<evidence type="ECO:0000259" key="2">
    <source>
        <dbReference type="PROSITE" id="PS50887"/>
    </source>
</evidence>
<dbReference type="InterPro" id="IPR050469">
    <property type="entry name" value="Diguanylate_Cyclase"/>
</dbReference>
<feature type="transmembrane region" description="Helical" evidence="1">
    <location>
        <begin position="90"/>
        <end position="114"/>
    </location>
</feature>
<comment type="caution">
    <text evidence="3">The sequence shown here is derived from an EMBL/GenBank/DDBJ whole genome shotgun (WGS) entry which is preliminary data.</text>
</comment>
<dbReference type="SMART" id="SM00267">
    <property type="entry name" value="GGDEF"/>
    <property type="match status" value="1"/>
</dbReference>
<dbReference type="SUPFAM" id="SSF55073">
    <property type="entry name" value="Nucleotide cyclase"/>
    <property type="match status" value="1"/>
</dbReference>
<dbReference type="InterPro" id="IPR029787">
    <property type="entry name" value="Nucleotide_cyclase"/>
</dbReference>
<dbReference type="STRING" id="564198.BST17_15935"/>
<keyword evidence="1" id="KW-0472">Membrane</keyword>
<dbReference type="PANTHER" id="PTHR45138:SF9">
    <property type="entry name" value="DIGUANYLATE CYCLASE DGCM-RELATED"/>
    <property type="match status" value="1"/>
</dbReference>
<dbReference type="GO" id="GO:1902201">
    <property type="term" value="P:negative regulation of bacterial-type flagellum-dependent cell motility"/>
    <property type="evidence" value="ECO:0007669"/>
    <property type="project" value="TreeGrafter"/>
</dbReference>
<dbReference type="PROSITE" id="PS50887">
    <property type="entry name" value="GGDEF"/>
    <property type="match status" value="1"/>
</dbReference>
<feature type="transmembrane region" description="Helical" evidence="1">
    <location>
        <begin position="126"/>
        <end position="149"/>
    </location>
</feature>